<protein>
    <submittedName>
        <fullName evidence="2">Uncharacterized protein</fullName>
    </submittedName>
</protein>
<keyword evidence="3" id="KW-1185">Reference proteome</keyword>
<name>A0AAV9NV24_9EURO</name>
<dbReference type="Proteomes" id="UP001358417">
    <property type="component" value="Unassembled WGS sequence"/>
</dbReference>
<dbReference type="AlphaFoldDB" id="A0AAV9NV24"/>
<dbReference type="GeneID" id="89968829"/>
<organism evidence="2 3">
    <name type="scientific">Exophiala bonariae</name>
    <dbReference type="NCBI Taxonomy" id="1690606"/>
    <lineage>
        <taxon>Eukaryota</taxon>
        <taxon>Fungi</taxon>
        <taxon>Dikarya</taxon>
        <taxon>Ascomycota</taxon>
        <taxon>Pezizomycotina</taxon>
        <taxon>Eurotiomycetes</taxon>
        <taxon>Chaetothyriomycetidae</taxon>
        <taxon>Chaetothyriales</taxon>
        <taxon>Herpotrichiellaceae</taxon>
        <taxon>Exophiala</taxon>
    </lineage>
</organism>
<feature type="region of interest" description="Disordered" evidence="1">
    <location>
        <begin position="291"/>
        <end position="318"/>
    </location>
</feature>
<dbReference type="EMBL" id="JAVRRD010000001">
    <property type="protein sequence ID" value="KAK5064773.1"/>
    <property type="molecule type" value="Genomic_DNA"/>
</dbReference>
<evidence type="ECO:0000313" key="3">
    <source>
        <dbReference type="Proteomes" id="UP001358417"/>
    </source>
</evidence>
<reference evidence="2 3" key="1">
    <citation type="submission" date="2023-08" db="EMBL/GenBank/DDBJ databases">
        <title>Black Yeasts Isolated from many extreme environments.</title>
        <authorList>
            <person name="Coleine C."/>
            <person name="Stajich J.E."/>
            <person name="Selbmann L."/>
        </authorList>
    </citation>
    <scope>NUCLEOTIDE SEQUENCE [LARGE SCALE GENOMIC DNA]</scope>
    <source>
        <strain evidence="2 3">CCFEE 5792</strain>
    </source>
</reference>
<evidence type="ECO:0000313" key="2">
    <source>
        <dbReference type="EMBL" id="KAK5064773.1"/>
    </source>
</evidence>
<sequence length="342" mass="37555">MSALSQASHGSEDVGASLDAKLKHPQFDPVDFLNEALPTLSLSSQTQAQKTNRSAQIQSASTDTLTFLSSLNSYNVRSSSELTSLTDEIIRSGNRLAYEVEVLRGDVNGLHELLSESLRQDIELFVGEQMANGVQKPEGNVTSKNIEDAAEETEEIKAVNHDPDFIIQLRMLGEVKARLEAVITIFGEAMKWSIPPSDISSSLISVSAPELGIQYTEEDDKAREVLRAIRAEITDLLNSGPGGLAGYEAASRRVEEYRLLAQVWKGTGEEKARIRFVDTLTKIVEDRKKALEAQRNSRDARSDSTQRPSSAMGRLSKASTEVGGAAGLFRNLQRLKDDLYLE</sequence>
<gene>
    <name evidence="2" type="ORF">LTR84_000607</name>
</gene>
<dbReference type="RefSeq" id="XP_064712097.1">
    <property type="nucleotide sequence ID" value="XM_064844237.1"/>
</dbReference>
<proteinExistence type="predicted"/>
<feature type="compositionally biased region" description="Basic and acidic residues" evidence="1">
    <location>
        <begin position="291"/>
        <end position="304"/>
    </location>
</feature>
<evidence type="ECO:0000256" key="1">
    <source>
        <dbReference type="SAM" id="MobiDB-lite"/>
    </source>
</evidence>
<comment type="caution">
    <text evidence="2">The sequence shown here is derived from an EMBL/GenBank/DDBJ whole genome shotgun (WGS) entry which is preliminary data.</text>
</comment>
<accession>A0AAV9NV24</accession>